<dbReference type="GeneID" id="70080939"/>
<evidence type="ECO:0000313" key="1">
    <source>
        <dbReference type="EMBL" id="AYR03278.1"/>
    </source>
</evidence>
<proteinExistence type="predicted"/>
<dbReference type="RefSeq" id="YP_010246388.1">
    <property type="nucleotide sequence ID" value="NC_060134.1"/>
</dbReference>
<protein>
    <submittedName>
        <fullName evidence="1">Uncharacterized protein</fullName>
    </submittedName>
</protein>
<dbReference type="Proteomes" id="UP000280547">
    <property type="component" value="Segment"/>
</dbReference>
<gene>
    <name evidence="1" type="primary">149</name>
    <name evidence="1" type="ORF">SEA_OCTOBIEN14_149</name>
</gene>
<dbReference type="EMBL" id="MH976515">
    <property type="protein sequence ID" value="AYR03278.1"/>
    <property type="molecule type" value="Genomic_DNA"/>
</dbReference>
<evidence type="ECO:0000313" key="2">
    <source>
        <dbReference type="Proteomes" id="UP000280547"/>
    </source>
</evidence>
<accession>A0A3G3MB28</accession>
<reference evidence="1 2" key="1">
    <citation type="submission" date="2018-09" db="EMBL/GenBank/DDBJ databases">
        <authorList>
            <person name="Amanuel B.M."/>
            <person name="Anspach C.J."/>
            <person name="Chiquito R.J."/>
            <person name="Gales J.M."/>
            <person name="Hall T."/>
            <person name="Hotaki K."/>
            <person name="Lozano B."/>
            <person name="Mugisha B."/>
            <person name="Fogarty M.P."/>
            <person name="Leadon S.A."/>
            <person name="Molloy S.D."/>
            <person name="Garlena R.A."/>
            <person name="Russell D.A."/>
            <person name="Pope W.H."/>
            <person name="Jacobs-Sera D."/>
            <person name="Hatfull G.F."/>
        </authorList>
    </citation>
    <scope>NUCLEOTIDE SEQUENCE [LARGE SCALE GENOMIC DNA]</scope>
</reference>
<organism evidence="1 2">
    <name type="scientific">Gordonia phage Octobien14</name>
    <dbReference type="NCBI Taxonomy" id="2483673"/>
    <lineage>
        <taxon>Viruses</taxon>
        <taxon>Duplodnaviria</taxon>
        <taxon>Heunggongvirae</taxon>
        <taxon>Uroviricota</taxon>
        <taxon>Caudoviricetes</taxon>
        <taxon>Deeyouvirinae</taxon>
        <taxon>Octobienvirus</taxon>
        <taxon>Octobienvirus octobien14</taxon>
    </lineage>
</organism>
<sequence>MGMTTHAARAATEMTDHGTHVSFRTAGGVGLSAPTLAEAWQIVDALPDDQWVSNRGGYLALTHGDTVSLVRVPCADGACTPDRCYNCTVCGYWVGYWG</sequence>
<dbReference type="KEGG" id="vg:70080939"/>
<name>A0A3G3MB28_9CAUD</name>
<keyword evidence="2" id="KW-1185">Reference proteome</keyword>